<dbReference type="InterPro" id="IPR001732">
    <property type="entry name" value="UDP-Glc/GDP-Man_DH_N"/>
</dbReference>
<dbReference type="SUPFAM" id="SSF51735">
    <property type="entry name" value="NAD(P)-binding Rossmann-fold domains"/>
    <property type="match status" value="1"/>
</dbReference>
<reference evidence="9 10" key="1">
    <citation type="submission" date="2022-01" db="EMBL/GenBank/DDBJ databases">
        <title>Novel bile acid biosynthetic pathways are enriched in the microbiome of centenarians.</title>
        <authorList>
            <person name="Sato Y."/>
            <person name="Atarashi K."/>
            <person name="Plichta R.D."/>
            <person name="Arai Y."/>
            <person name="Sasajima S."/>
            <person name="Kearney M.S."/>
            <person name="Suda W."/>
            <person name="Takeshita K."/>
            <person name="Sasaki T."/>
            <person name="Okamoto S."/>
            <person name="Skelly N.A."/>
            <person name="Okamura Y."/>
            <person name="Vlamakis H."/>
            <person name="Li Y."/>
            <person name="Tanoue T."/>
            <person name="Takei H."/>
            <person name="Nittono H."/>
            <person name="Narushima S."/>
            <person name="Irie J."/>
            <person name="Itoh H."/>
            <person name="Moriya K."/>
            <person name="Sugiura Y."/>
            <person name="Suematsu M."/>
            <person name="Moritoki N."/>
            <person name="Shibata S."/>
            <person name="Littman R.D."/>
            <person name="Fischbach A.M."/>
            <person name="Uwamino Y."/>
            <person name="Inoue T."/>
            <person name="Honda A."/>
            <person name="Hattori M."/>
            <person name="Murai T."/>
            <person name="Xavier J.R."/>
            <person name="Hirose N."/>
            <person name="Honda K."/>
        </authorList>
    </citation>
    <scope>NUCLEOTIDE SEQUENCE [LARGE SCALE GENOMIC DNA]</scope>
    <source>
        <strain evidence="9 10">CE91-St30</strain>
    </source>
</reference>
<dbReference type="InterPro" id="IPR017476">
    <property type="entry name" value="UDP-Glc/GDP-Man"/>
</dbReference>
<evidence type="ECO:0000256" key="6">
    <source>
        <dbReference type="ARBA" id="ARBA00047473"/>
    </source>
</evidence>
<dbReference type="Pfam" id="PF03721">
    <property type="entry name" value="UDPG_MGDP_dh_N"/>
    <property type="match status" value="1"/>
</dbReference>
<dbReference type="SUPFAM" id="SSF52413">
    <property type="entry name" value="UDP-glucose/GDP-mannose dehydrogenase C-terminal domain"/>
    <property type="match status" value="1"/>
</dbReference>
<proteinExistence type="inferred from homology"/>
<dbReference type="SUPFAM" id="SSF48179">
    <property type="entry name" value="6-phosphogluconate dehydrogenase C-terminal domain-like"/>
    <property type="match status" value="1"/>
</dbReference>
<comment type="similarity">
    <text evidence="2 7">Belongs to the UDP-glucose/GDP-mannose dehydrogenase family.</text>
</comment>
<evidence type="ECO:0000259" key="8">
    <source>
        <dbReference type="SMART" id="SM00984"/>
    </source>
</evidence>
<dbReference type="Proteomes" id="UP001320544">
    <property type="component" value="Chromosome"/>
</dbReference>
<dbReference type="InterPro" id="IPR014026">
    <property type="entry name" value="UDP-Glc/GDP-Man_DH_dimer"/>
</dbReference>
<dbReference type="InterPro" id="IPR014027">
    <property type="entry name" value="UDP-Glc/GDP-Man_DH_C"/>
</dbReference>
<comment type="catalytic activity">
    <reaction evidence="6 7">
        <text>UDP-alpha-D-glucose + 2 NAD(+) + H2O = UDP-alpha-D-glucuronate + 2 NADH + 3 H(+)</text>
        <dbReference type="Rhea" id="RHEA:23596"/>
        <dbReference type="ChEBI" id="CHEBI:15377"/>
        <dbReference type="ChEBI" id="CHEBI:15378"/>
        <dbReference type="ChEBI" id="CHEBI:57540"/>
        <dbReference type="ChEBI" id="CHEBI:57945"/>
        <dbReference type="ChEBI" id="CHEBI:58052"/>
        <dbReference type="ChEBI" id="CHEBI:58885"/>
        <dbReference type="EC" id="1.1.1.22"/>
    </reaction>
</comment>
<dbReference type="EC" id="1.1.1.22" evidence="3 7"/>
<dbReference type="Gene3D" id="3.40.50.720">
    <property type="entry name" value="NAD(P)-binding Rossmann-like Domain"/>
    <property type="match status" value="2"/>
</dbReference>
<dbReference type="InterPro" id="IPR028357">
    <property type="entry name" value="UDPglc_DH_bac"/>
</dbReference>
<dbReference type="InterPro" id="IPR008927">
    <property type="entry name" value="6-PGluconate_DH-like_C_sf"/>
</dbReference>
<name>A0ABN6MDD5_9ACTN</name>
<dbReference type="NCBIfam" id="TIGR03026">
    <property type="entry name" value="NDP-sugDHase"/>
    <property type="match status" value="1"/>
</dbReference>
<accession>A0ABN6MDD5</accession>
<dbReference type="EMBL" id="AP025564">
    <property type="protein sequence ID" value="BDE95995.1"/>
    <property type="molecule type" value="Genomic_DNA"/>
</dbReference>
<evidence type="ECO:0000256" key="3">
    <source>
        <dbReference type="ARBA" id="ARBA00012954"/>
    </source>
</evidence>
<comment type="pathway">
    <text evidence="1">Nucleotide-sugar biosynthesis; UDP-alpha-D-glucuronate biosynthesis; UDP-alpha-D-glucuronate from UDP-alpha-D-glucose: step 1/1.</text>
</comment>
<keyword evidence="10" id="KW-1185">Reference proteome</keyword>
<evidence type="ECO:0000256" key="5">
    <source>
        <dbReference type="ARBA" id="ARBA00023027"/>
    </source>
</evidence>
<keyword evidence="4 7" id="KW-0560">Oxidoreductase</keyword>
<dbReference type="InterPro" id="IPR036291">
    <property type="entry name" value="NAD(P)-bd_dom_sf"/>
</dbReference>
<dbReference type="SMART" id="SM00984">
    <property type="entry name" value="UDPG_MGDP_dh_C"/>
    <property type="match status" value="1"/>
</dbReference>
<evidence type="ECO:0000256" key="2">
    <source>
        <dbReference type="ARBA" id="ARBA00006601"/>
    </source>
</evidence>
<dbReference type="PANTHER" id="PTHR43750">
    <property type="entry name" value="UDP-GLUCOSE 6-DEHYDROGENASE TUAD"/>
    <property type="match status" value="1"/>
</dbReference>
<dbReference type="Gene3D" id="1.20.5.100">
    <property type="entry name" value="Cytochrome c1, transmembrane anchor, C-terminal"/>
    <property type="match status" value="1"/>
</dbReference>
<dbReference type="PIRSF" id="PIRSF000124">
    <property type="entry name" value="UDPglc_GDPman_dh"/>
    <property type="match status" value="1"/>
</dbReference>
<dbReference type="Pfam" id="PF00984">
    <property type="entry name" value="UDPG_MGDP_dh"/>
    <property type="match status" value="1"/>
</dbReference>
<feature type="domain" description="UDP-glucose/GDP-mannose dehydrogenase C-terminal" evidence="8">
    <location>
        <begin position="313"/>
        <end position="418"/>
    </location>
</feature>
<evidence type="ECO:0000256" key="4">
    <source>
        <dbReference type="ARBA" id="ARBA00023002"/>
    </source>
</evidence>
<dbReference type="PIRSF" id="PIRSF500134">
    <property type="entry name" value="UDPglc_DH_bac"/>
    <property type="match status" value="1"/>
</dbReference>
<dbReference type="PANTHER" id="PTHR43750:SF3">
    <property type="entry name" value="UDP-GLUCOSE 6-DEHYDROGENASE TUAD"/>
    <property type="match status" value="1"/>
</dbReference>
<evidence type="ECO:0000256" key="7">
    <source>
        <dbReference type="PIRNR" id="PIRNR000124"/>
    </source>
</evidence>
<sequence>MNITVCGTGYVGLVAAVVFASKGHRVIGLDIDECKISLLRGGASPLFEPGLEELMAKSSCNLEFTADYRKAYESADVIFVAVPTPEKADGSAELSYVMQACDQIAESRERGCIVVVKSTVPPGTNDRIQAYFDDIAGSAPGRRFNVVSNPEFLSQGTALRDMLYPARIVVGVQDDDAADLMRALYQPFDAPVMVMDLRSAELVKYASNDFLALKISYINEIANLCDVVGADIERVAAGMGADPRIGDKFLRAGIGYGGSCFPKDTKALHWLSTCHGHEIKTIKAAIEVNTAQKTMLVAKAKERYGSLAGKRIAVLGLTFKPDTDDLRDAPSLDVVRMLLDEGAQTVLYDPCGMPAFEGRYPASLGVLEYAGDPYEALRDSDMAFILTEWEEFASITADQYRSLMGTPEIYDGRNMYSLDAFRGTSVRYVSIGRPVVE</sequence>
<organism evidence="9 10">
    <name type="scientific">Raoultibacter timonensis</name>
    <dbReference type="NCBI Taxonomy" id="1907662"/>
    <lineage>
        <taxon>Bacteria</taxon>
        <taxon>Bacillati</taxon>
        <taxon>Actinomycetota</taxon>
        <taxon>Coriobacteriia</taxon>
        <taxon>Eggerthellales</taxon>
        <taxon>Eggerthellaceae</taxon>
        <taxon>Raoultibacter</taxon>
    </lineage>
</organism>
<evidence type="ECO:0000256" key="1">
    <source>
        <dbReference type="ARBA" id="ARBA00004701"/>
    </source>
</evidence>
<evidence type="ECO:0000313" key="9">
    <source>
        <dbReference type="EMBL" id="BDE95995.1"/>
    </source>
</evidence>
<protein>
    <recommendedName>
        <fullName evidence="3 7">UDP-glucose 6-dehydrogenase</fullName>
        <ecNumber evidence="3 7">1.1.1.22</ecNumber>
    </recommendedName>
</protein>
<keyword evidence="5 7" id="KW-0520">NAD</keyword>
<dbReference type="RefSeq" id="WP_244412251.1">
    <property type="nucleotide sequence ID" value="NZ_AP025564.1"/>
</dbReference>
<dbReference type="Pfam" id="PF03720">
    <property type="entry name" value="UDPG_MGDP_dh_C"/>
    <property type="match status" value="1"/>
</dbReference>
<gene>
    <name evidence="9" type="primary">rkpK</name>
    <name evidence="9" type="ORF">CE91St30_13280</name>
</gene>
<evidence type="ECO:0000313" key="10">
    <source>
        <dbReference type="Proteomes" id="UP001320544"/>
    </source>
</evidence>
<dbReference type="InterPro" id="IPR036220">
    <property type="entry name" value="UDP-Glc/GDP-Man_DH_C_sf"/>
</dbReference>